<comment type="caution">
    <text evidence="3">The sequence shown here is derived from an EMBL/GenBank/DDBJ whole genome shotgun (WGS) entry which is preliminary data.</text>
</comment>
<feature type="chain" id="PRO_5018224136" description="Lipoprotein" evidence="2">
    <location>
        <begin position="25"/>
        <end position="169"/>
    </location>
</feature>
<sequence>MSRFKLSLAALAAGLLLLTGCAGANSNSPAPDATGAATTSETTAAEPTTAAPAESEPETSSGFTVVVGDKDYSNLEWIGRSGERAFVIEAMDDSGVAYEVGVQPPGETAISKTTLRLNMQDVVMRWEAELGDDPLSEESLDPANVVAVGVGKDPDGNPVPFEFRFSCQE</sequence>
<feature type="signal peptide" evidence="2">
    <location>
        <begin position="1"/>
        <end position="24"/>
    </location>
</feature>
<name>A0A3P3W800_9MICO</name>
<evidence type="ECO:0008006" key="5">
    <source>
        <dbReference type="Google" id="ProtNLM"/>
    </source>
</evidence>
<gene>
    <name evidence="3" type="ORF">EG850_01245</name>
</gene>
<keyword evidence="2" id="KW-0732">Signal</keyword>
<reference evidence="3 4" key="1">
    <citation type="submission" date="2018-11" db="EMBL/GenBank/DDBJ databases">
        <title>YIM 102482-1 draft genome.</title>
        <authorList>
            <person name="Li G."/>
            <person name="Jiang Y."/>
        </authorList>
    </citation>
    <scope>NUCLEOTIDE SEQUENCE [LARGE SCALE GENOMIC DNA]</scope>
    <source>
        <strain evidence="3 4">YIM 102482-1</strain>
    </source>
</reference>
<proteinExistence type="predicted"/>
<protein>
    <recommendedName>
        <fullName evidence="5">Lipoprotein</fullName>
    </recommendedName>
</protein>
<dbReference type="RefSeq" id="WP_124969032.1">
    <property type="nucleotide sequence ID" value="NZ_RQVS01000001.1"/>
</dbReference>
<evidence type="ECO:0000313" key="3">
    <source>
        <dbReference type="EMBL" id="RRJ88793.1"/>
    </source>
</evidence>
<keyword evidence="4" id="KW-1185">Reference proteome</keyword>
<evidence type="ECO:0000256" key="2">
    <source>
        <dbReference type="SAM" id="SignalP"/>
    </source>
</evidence>
<evidence type="ECO:0000256" key="1">
    <source>
        <dbReference type="SAM" id="MobiDB-lite"/>
    </source>
</evidence>
<dbReference type="AlphaFoldDB" id="A0A3P3W800"/>
<organism evidence="3 4">
    <name type="scientific">Gulosibacter macacae</name>
    <dbReference type="NCBI Taxonomy" id="2488791"/>
    <lineage>
        <taxon>Bacteria</taxon>
        <taxon>Bacillati</taxon>
        <taxon>Actinomycetota</taxon>
        <taxon>Actinomycetes</taxon>
        <taxon>Micrococcales</taxon>
        <taxon>Microbacteriaceae</taxon>
        <taxon>Gulosibacter</taxon>
    </lineage>
</organism>
<feature type="compositionally biased region" description="Low complexity" evidence="1">
    <location>
        <begin position="33"/>
        <end position="62"/>
    </location>
</feature>
<dbReference type="EMBL" id="RQVS01000001">
    <property type="protein sequence ID" value="RRJ88793.1"/>
    <property type="molecule type" value="Genomic_DNA"/>
</dbReference>
<feature type="region of interest" description="Disordered" evidence="1">
    <location>
        <begin position="28"/>
        <end position="64"/>
    </location>
</feature>
<accession>A0A3P3W800</accession>
<dbReference type="PROSITE" id="PS51257">
    <property type="entry name" value="PROKAR_LIPOPROTEIN"/>
    <property type="match status" value="1"/>
</dbReference>
<evidence type="ECO:0000313" key="4">
    <source>
        <dbReference type="Proteomes" id="UP000274391"/>
    </source>
</evidence>
<dbReference type="Proteomes" id="UP000274391">
    <property type="component" value="Unassembled WGS sequence"/>
</dbReference>